<dbReference type="InterPro" id="IPR055710">
    <property type="entry name" value="DUF7286"/>
</dbReference>
<dbReference type="GeneID" id="79267496"/>
<dbReference type="EMBL" id="JBHTAP010000001">
    <property type="protein sequence ID" value="MFC7235798.1"/>
    <property type="molecule type" value="Genomic_DNA"/>
</dbReference>
<accession>A0ABD5ZRD3</accession>
<proteinExistence type="predicted"/>
<feature type="region of interest" description="Disordered" evidence="1">
    <location>
        <begin position="968"/>
        <end position="988"/>
    </location>
</feature>
<gene>
    <name evidence="2" type="ORF">ACFQJ4_10770</name>
</gene>
<dbReference type="RefSeq" id="WP_276233939.1">
    <property type="nucleotide sequence ID" value="NZ_CP119802.1"/>
</dbReference>
<evidence type="ECO:0000256" key="1">
    <source>
        <dbReference type="SAM" id="MobiDB-lite"/>
    </source>
</evidence>
<name>A0ABD5ZRD3_9EURY</name>
<keyword evidence="3" id="KW-1185">Reference proteome</keyword>
<evidence type="ECO:0000313" key="2">
    <source>
        <dbReference type="EMBL" id="MFC7235798.1"/>
    </source>
</evidence>
<sequence>MNERARVPFALVGVLLLAGSATMSGALGGVTVTEPDTEAALEEARVALGGDLRDATRTAAREAAANPVVATANTTLGRALAATGDPFRASLELRAYLALRDRLDRTTAQGVRAAPSLPRLSTAADLRAVLARTSVEAVDEADALRVTVENVTLVATRDGRTVERVRVSPTVEVASSVLALHERTVRFDRRLDADATAPGLARRATARLYAMAWTRGVAQYGGAPIANVVGNRHVAVATNGALLAEQRAVFGTADDAAVRATRTAATRAAGADLLAGAGASGAESTALIRAADGAVPGSTLDPTRAADTPAVGPEDTLAVGVNATADRAFRRFVDGGLAAAIAATYRVRAERRVAVTTLGTTRTGRAAPDGENWTFVARNVTTGLSVASANATDIGAASPRHVVSSAAREVTKRRTVVRRWRRGNRTARTTEVVTTRERVRVAVVGRHDGGPAPVREIEPVHERGGVLDGPNLGAVGERATDRLVAERGGTDAVARRAVAGTLGPNRTTLSGEPPDELRAWVYRDLVGLRERVRNVSVAVERGAVGTYDANPAAALAAAVRERRAALLDAPPTYDGVADRARVAARAAYLDAVLSALDRRADRRRDAGDRFASVLADHGLSRDRLGALLDARGEVSSGANGTVSGERVAVEGAPAYLSLSRVDRAATDARGNGSTVPLAARNTNLFTVPYGDVADSVVGELFGERRVRLRSAARALRGAEGVAAETDDERASARRERIRDAVRAAVDRRREALRHRLAEAGVGSSSDDRRAVVAAGLDRWTTPATRALALANGSAAAAVAGVAAERYPETVAETEARDRLRLALRAAATSGDGVPQSAVNAGVTATRRLATEAATRAAARAANRTATVATERVERRLGRSLARVPSGLPVTPLPSQWYATTNVWTVEARGAYDRFVVRSREGFPGRTLAYVRDGGAVGIDWDGDGDAEHAGRASEVDLSVETAVVVVVPPGGQGVGDTDGNADERSAGW</sequence>
<comment type="caution">
    <text evidence="2">The sequence shown here is derived from an EMBL/GenBank/DDBJ whole genome shotgun (WGS) entry which is preliminary data.</text>
</comment>
<dbReference type="Proteomes" id="UP001596398">
    <property type="component" value="Unassembled WGS sequence"/>
</dbReference>
<organism evidence="2 3">
    <name type="scientific">Halosegnis marinus</name>
    <dbReference type="NCBI Taxonomy" id="3034023"/>
    <lineage>
        <taxon>Archaea</taxon>
        <taxon>Methanobacteriati</taxon>
        <taxon>Methanobacteriota</taxon>
        <taxon>Stenosarchaea group</taxon>
        <taxon>Halobacteria</taxon>
        <taxon>Halobacteriales</taxon>
        <taxon>Natronomonadaceae</taxon>
        <taxon>Halosegnis</taxon>
    </lineage>
</organism>
<reference evidence="2 3" key="1">
    <citation type="journal article" date="2019" name="Int. J. Syst. Evol. Microbiol.">
        <title>The Global Catalogue of Microorganisms (GCM) 10K type strain sequencing project: providing services to taxonomists for standard genome sequencing and annotation.</title>
        <authorList>
            <consortium name="The Broad Institute Genomics Platform"/>
            <consortium name="The Broad Institute Genome Sequencing Center for Infectious Disease"/>
            <person name="Wu L."/>
            <person name="Ma J."/>
        </authorList>
    </citation>
    <scope>NUCLEOTIDE SEQUENCE [LARGE SCALE GENOMIC DNA]</scope>
    <source>
        <strain evidence="2 3">DT85</strain>
    </source>
</reference>
<dbReference type="Pfam" id="PF23957">
    <property type="entry name" value="DUF7286"/>
    <property type="match status" value="1"/>
</dbReference>
<protein>
    <submittedName>
        <fullName evidence="2">Uncharacterized protein</fullName>
    </submittedName>
</protein>
<evidence type="ECO:0000313" key="3">
    <source>
        <dbReference type="Proteomes" id="UP001596398"/>
    </source>
</evidence>
<dbReference type="AlphaFoldDB" id="A0ABD5ZRD3"/>